<keyword evidence="2" id="KW-1185">Reference proteome</keyword>
<evidence type="ECO:0000313" key="2">
    <source>
        <dbReference type="Proteomes" id="UP000185221"/>
    </source>
</evidence>
<dbReference type="OrthoDB" id="1437689at2"/>
<proteinExistence type="predicted"/>
<dbReference type="AlphaFoldDB" id="A0A1N6DRT1"/>
<dbReference type="RefSeq" id="WP_143185863.1">
    <property type="nucleotide sequence ID" value="NZ_FSRC01000001.1"/>
</dbReference>
<sequence>MMSIQVEFIPKIQVKNLFFSLVASMVLLSSCGTEPKEEAVETEEVTPPTRLDVVTLDMDFQAVDTIPSGWVTWRYQNRSPQPHFILIDDPLDSITVDEFREELLPPFGEGIKKMYEGKNEEAMEAFGKIPAWYAGTTWPGGVGLTSPGMTSETTLKLEPGFYIMECYVKMKDGMFHTNMGMYKTLIVSEEKSPLAEPTPDFTIDISSENGIVFESPEKAGTYTFQVNYIDQKKYEHFQGHDVNLVRIDDSGDLAAIETWMNWLNLDGLIDPVPEGFTFLGGVNDMPTGSTGYFNATLEPGKYALISEVPDASNRNLLKTFEIMP</sequence>
<organism evidence="1 2">
    <name type="scientific">Algoriphagus halophilus</name>
    <dbReference type="NCBI Taxonomy" id="226505"/>
    <lineage>
        <taxon>Bacteria</taxon>
        <taxon>Pseudomonadati</taxon>
        <taxon>Bacteroidota</taxon>
        <taxon>Cytophagia</taxon>
        <taxon>Cytophagales</taxon>
        <taxon>Cyclobacteriaceae</taxon>
        <taxon>Algoriphagus</taxon>
    </lineage>
</organism>
<protein>
    <submittedName>
        <fullName evidence="1">Uncharacterized protein</fullName>
    </submittedName>
</protein>
<dbReference type="InterPro" id="IPR008972">
    <property type="entry name" value="Cupredoxin"/>
</dbReference>
<accession>A0A1N6DRT1</accession>
<dbReference type="Proteomes" id="UP000185221">
    <property type="component" value="Unassembled WGS sequence"/>
</dbReference>
<dbReference type="EMBL" id="FSRC01000001">
    <property type="protein sequence ID" value="SIN73403.1"/>
    <property type="molecule type" value="Genomic_DNA"/>
</dbReference>
<gene>
    <name evidence="1" type="ORF">SAMN05444394_1304</name>
</gene>
<name>A0A1N6DRT1_9BACT</name>
<dbReference type="SUPFAM" id="SSF49503">
    <property type="entry name" value="Cupredoxins"/>
    <property type="match status" value="1"/>
</dbReference>
<evidence type="ECO:0000313" key="1">
    <source>
        <dbReference type="EMBL" id="SIN73403.1"/>
    </source>
</evidence>
<dbReference type="STRING" id="226505.SAMN05444394_1304"/>
<reference evidence="2" key="1">
    <citation type="submission" date="2016-11" db="EMBL/GenBank/DDBJ databases">
        <authorList>
            <person name="Varghese N."/>
            <person name="Submissions S."/>
        </authorList>
    </citation>
    <scope>NUCLEOTIDE SEQUENCE [LARGE SCALE GENOMIC DNA]</scope>
    <source>
        <strain evidence="2">DSM 15292</strain>
    </source>
</reference>